<comment type="caution">
    <text evidence="1">The sequence shown here is derived from an EMBL/GenBank/DDBJ whole genome shotgun (WGS) entry which is preliminary data.</text>
</comment>
<evidence type="ECO:0000313" key="1">
    <source>
        <dbReference type="EMBL" id="KPY36444.1"/>
    </source>
</evidence>
<evidence type="ECO:0000313" key="2">
    <source>
        <dbReference type="Proteomes" id="UP000050562"/>
    </source>
</evidence>
<dbReference type="AlphaFoldDB" id="A0A0P9YF49"/>
<dbReference type="PATRIC" id="fig|251707.3.peg.2211"/>
<dbReference type="EMBL" id="LJRC01000145">
    <property type="protein sequence ID" value="KPY36444.1"/>
    <property type="molecule type" value="Genomic_DNA"/>
</dbReference>
<protein>
    <submittedName>
        <fullName evidence="1">MFS transporter</fullName>
    </submittedName>
</protein>
<name>A0A0P9YF49_9PSED</name>
<reference evidence="1 2" key="1">
    <citation type="submission" date="2015-09" db="EMBL/GenBank/DDBJ databases">
        <title>Genome announcement of multiple Pseudomonas syringae strains.</title>
        <authorList>
            <person name="Thakur S."/>
            <person name="Wang P.W."/>
            <person name="Gong Y."/>
            <person name="Weir B.S."/>
            <person name="Guttman D.S."/>
        </authorList>
    </citation>
    <scope>NUCLEOTIDE SEQUENCE [LARGE SCALE GENOMIC DNA]</scope>
    <source>
        <strain evidence="1 2">ICMP3956</strain>
    </source>
</reference>
<gene>
    <name evidence="1" type="ORF">ALO52_200223</name>
</gene>
<dbReference type="RefSeq" id="WP_057409486.1">
    <property type="nucleotide sequence ID" value="NZ_LJRC01000145.1"/>
</dbReference>
<proteinExistence type="predicted"/>
<accession>A0A0P9YF49</accession>
<dbReference type="Proteomes" id="UP000050562">
    <property type="component" value="Unassembled WGS sequence"/>
</dbReference>
<sequence length="280" mass="30765">MNQSRYLPSGFVSSLSEQETKMVNTAADIAYKRRSAGLPSITRIYPFCLKLLELSDGYMRLKKDQERAIALAPLLKEVSRASLDLRSALQAIDQCGIEALGDALDRRNLDGGDTTQRDIRLPSSDSTLVSWLQTQGLEDLQKAAAGMTAPRGRGRQLQAQEQWASLEFVRLCHSHGWTNVKVANGGSESKMAPRPEPSDAVICLAAVFEVAGISSIRSLTLANTALRSLRKGMEHVVLHTYGTEADAYEEHEHYDISLKASVSESLKLLSALPNFIPKDH</sequence>
<organism evidence="1 2">
    <name type="scientific">Pseudomonas syringae pv. primulae</name>
    <dbReference type="NCBI Taxonomy" id="251707"/>
    <lineage>
        <taxon>Bacteria</taxon>
        <taxon>Pseudomonadati</taxon>
        <taxon>Pseudomonadota</taxon>
        <taxon>Gammaproteobacteria</taxon>
        <taxon>Pseudomonadales</taxon>
        <taxon>Pseudomonadaceae</taxon>
        <taxon>Pseudomonas</taxon>
    </lineage>
</organism>